<name>A0A1G8M8Y1_9NOCA</name>
<dbReference type="Proteomes" id="UP000183263">
    <property type="component" value="Unassembled WGS sequence"/>
</dbReference>
<evidence type="ECO:0000313" key="2">
    <source>
        <dbReference type="Proteomes" id="UP000183263"/>
    </source>
</evidence>
<proteinExistence type="predicted"/>
<reference evidence="1 2" key="1">
    <citation type="submission" date="2016-10" db="EMBL/GenBank/DDBJ databases">
        <authorList>
            <person name="de Groot N.N."/>
        </authorList>
    </citation>
    <scope>NUCLEOTIDE SEQUENCE [LARGE SCALE GENOMIC DNA]</scope>
    <source>
        <strain evidence="1 2">DSM 44892</strain>
    </source>
</reference>
<organism evidence="1 2">
    <name type="scientific">Rhodococcus triatomae</name>
    <dbReference type="NCBI Taxonomy" id="300028"/>
    <lineage>
        <taxon>Bacteria</taxon>
        <taxon>Bacillati</taxon>
        <taxon>Actinomycetota</taxon>
        <taxon>Actinomycetes</taxon>
        <taxon>Mycobacteriales</taxon>
        <taxon>Nocardiaceae</taxon>
        <taxon>Rhodococcus</taxon>
    </lineage>
</organism>
<keyword evidence="2" id="KW-1185">Reference proteome</keyword>
<evidence type="ECO:0008006" key="3">
    <source>
        <dbReference type="Google" id="ProtNLM"/>
    </source>
</evidence>
<dbReference type="OrthoDB" id="894286at2"/>
<protein>
    <recommendedName>
        <fullName evidence="3">Metal binding domain of Ada</fullName>
    </recommendedName>
</protein>
<gene>
    <name evidence="1" type="ORF">SAMN05444695_109129</name>
</gene>
<evidence type="ECO:0000313" key="1">
    <source>
        <dbReference type="EMBL" id="SDI63810.1"/>
    </source>
</evidence>
<dbReference type="AlphaFoldDB" id="A0A1G8M8Y1"/>
<sequence length="201" mass="22332">MPLRNRVTPTGELIATTSRGTLMGNRGVLHDDHRRIVRHGQTRRWIICLLEFKGRRRTVMTPHRYTELFFLDEATALAAGHRPCAECRRPEYNSYRAAWASARRLTAPPSADEMDLMLAAERRARPRRGNAADLPPGSMILVEHVPHLVLGTSVARWTPSGYVDPGPLPTGEVPILTPETTIDALRAGYLPVLHSSTPSSS</sequence>
<accession>A0A1G8M8Y1</accession>
<dbReference type="RefSeq" id="WP_072736843.1">
    <property type="nucleotide sequence ID" value="NZ_CP048813.1"/>
</dbReference>
<dbReference type="EMBL" id="FNDN01000009">
    <property type="protein sequence ID" value="SDI63810.1"/>
    <property type="molecule type" value="Genomic_DNA"/>
</dbReference>